<dbReference type="AlphaFoldDB" id="A0A1Y1WA62"/>
<keyword evidence="3" id="KW-1185">Reference proteome</keyword>
<feature type="domain" description="DUF2262" evidence="1">
    <location>
        <begin position="25"/>
        <end position="165"/>
    </location>
</feature>
<evidence type="ECO:0000313" key="3">
    <source>
        <dbReference type="Proteomes" id="UP000193944"/>
    </source>
</evidence>
<proteinExistence type="predicted"/>
<dbReference type="Proteomes" id="UP000193944">
    <property type="component" value="Unassembled WGS sequence"/>
</dbReference>
<gene>
    <name evidence="2" type="ORF">BCR32DRAFT_285945</name>
</gene>
<protein>
    <recommendedName>
        <fullName evidence="1">DUF2262 domain-containing protein</fullName>
    </recommendedName>
</protein>
<accession>A0A1Y1WA62</accession>
<reference evidence="2 3" key="2">
    <citation type="submission" date="2016-08" db="EMBL/GenBank/DDBJ databases">
        <title>Pervasive Adenine N6-methylation of Active Genes in Fungi.</title>
        <authorList>
            <consortium name="DOE Joint Genome Institute"/>
            <person name="Mondo S.J."/>
            <person name="Dannebaum R.O."/>
            <person name="Kuo R.C."/>
            <person name="Labutti K."/>
            <person name="Haridas S."/>
            <person name="Kuo A."/>
            <person name="Salamov A."/>
            <person name="Ahrendt S.R."/>
            <person name="Lipzen A."/>
            <person name="Sullivan W."/>
            <person name="Andreopoulos W.B."/>
            <person name="Clum A."/>
            <person name="Lindquist E."/>
            <person name="Daum C."/>
            <person name="Ramamoorthy G.K."/>
            <person name="Gryganskyi A."/>
            <person name="Culley D."/>
            <person name="Magnuson J.K."/>
            <person name="James T.Y."/>
            <person name="O'Malley M.A."/>
            <person name="Stajich J.E."/>
            <person name="Spatafora J.W."/>
            <person name="Visel A."/>
            <person name="Grigoriev I.V."/>
        </authorList>
    </citation>
    <scope>NUCLEOTIDE SEQUENCE [LARGE SCALE GENOMIC DNA]</scope>
    <source>
        <strain evidence="2 3">S4</strain>
    </source>
</reference>
<dbReference type="Pfam" id="PF10020">
    <property type="entry name" value="DUF2262"/>
    <property type="match status" value="1"/>
</dbReference>
<organism evidence="2 3">
    <name type="scientific">Anaeromyces robustus</name>
    <dbReference type="NCBI Taxonomy" id="1754192"/>
    <lineage>
        <taxon>Eukaryota</taxon>
        <taxon>Fungi</taxon>
        <taxon>Fungi incertae sedis</taxon>
        <taxon>Chytridiomycota</taxon>
        <taxon>Chytridiomycota incertae sedis</taxon>
        <taxon>Neocallimastigomycetes</taxon>
        <taxon>Neocallimastigales</taxon>
        <taxon>Neocallimastigaceae</taxon>
        <taxon>Anaeromyces</taxon>
    </lineage>
</organism>
<reference evidence="2 3" key="1">
    <citation type="submission" date="2016-08" db="EMBL/GenBank/DDBJ databases">
        <title>A Parts List for Fungal Cellulosomes Revealed by Comparative Genomics.</title>
        <authorList>
            <consortium name="DOE Joint Genome Institute"/>
            <person name="Haitjema C.H."/>
            <person name="Gilmore S.P."/>
            <person name="Henske J.K."/>
            <person name="Solomon K.V."/>
            <person name="De Groot R."/>
            <person name="Kuo A."/>
            <person name="Mondo S.J."/>
            <person name="Salamov A.A."/>
            <person name="Labutti K."/>
            <person name="Zhao Z."/>
            <person name="Chiniquy J."/>
            <person name="Barry K."/>
            <person name="Brewer H.M."/>
            <person name="Purvine S.O."/>
            <person name="Wright A.T."/>
            <person name="Boxma B."/>
            <person name="Van Alen T."/>
            <person name="Hackstein J.H."/>
            <person name="Baker S.E."/>
            <person name="Grigoriev I.V."/>
            <person name="O'Malley M.A."/>
        </authorList>
    </citation>
    <scope>NUCLEOTIDE SEQUENCE [LARGE SCALE GENOMIC DNA]</scope>
    <source>
        <strain evidence="2 3">S4</strain>
    </source>
</reference>
<dbReference type="EMBL" id="MCFG01000409">
    <property type="protein sequence ID" value="ORX70413.1"/>
    <property type="molecule type" value="Genomic_DNA"/>
</dbReference>
<dbReference type="InterPro" id="IPR019260">
    <property type="entry name" value="DUF2262"/>
</dbReference>
<evidence type="ECO:0000313" key="2">
    <source>
        <dbReference type="EMBL" id="ORX70413.1"/>
    </source>
</evidence>
<comment type="caution">
    <text evidence="2">The sequence shown here is derived from an EMBL/GenBank/DDBJ whole genome shotgun (WGS) entry which is preliminary data.</text>
</comment>
<evidence type="ECO:0000259" key="1">
    <source>
        <dbReference type="Pfam" id="PF10020"/>
    </source>
</evidence>
<sequence>MGREINELKIQNEPPYSVTVDLWGVKKKVEIEFCIDDLEVDDNFLYSIIPIIESRISFINEHRSKIEQVLIDDEGVDLAEEWASSAKSSEDEKDCYIMENGQKVYIPISEEFFRNSLHISGALIRFEDSLDNVETELYIYCDPDFFAGHGFYISIYNDNEIKSNGLFG</sequence>
<name>A0A1Y1WA62_9FUNG</name>